<protein>
    <recommendedName>
        <fullName evidence="2">SMI1/KNR4 family protein</fullName>
    </recommendedName>
</protein>
<reference evidence="1" key="1">
    <citation type="submission" date="2020-01" db="EMBL/GenBank/DDBJ databases">
        <authorList>
            <person name="Meier V. D."/>
            <person name="Meier V D."/>
        </authorList>
    </citation>
    <scope>NUCLEOTIDE SEQUENCE</scope>
    <source>
        <strain evidence="1">HLG_WM_MAG_10</strain>
    </source>
</reference>
<sequence>MTIKECSQNFMGYPIPTILVDLLAFEAKNAINVDYSESFELIVGDKYELKALSKEPTFLNQLFPFAQADNNGSFYAFWLTKGQDLNTAPIVVFGSEGGYHVVANNLLSLLRLLSLDVEPMVDEDGVYYYKDEENYEPSRHSRKFKKWLRADYFISTISTNLVAAQLVEEAQDLYQELFLLWMAPFVKKTYSYN</sequence>
<accession>A0A6S6SIB5</accession>
<name>A0A6S6SIB5_9BACT</name>
<evidence type="ECO:0008006" key="2">
    <source>
        <dbReference type="Google" id="ProtNLM"/>
    </source>
</evidence>
<evidence type="ECO:0000313" key="1">
    <source>
        <dbReference type="EMBL" id="CAA6809858.1"/>
    </source>
</evidence>
<organism evidence="1">
    <name type="scientific">uncultured Aureispira sp</name>
    <dbReference type="NCBI Taxonomy" id="1331704"/>
    <lineage>
        <taxon>Bacteria</taxon>
        <taxon>Pseudomonadati</taxon>
        <taxon>Bacteroidota</taxon>
        <taxon>Saprospiria</taxon>
        <taxon>Saprospirales</taxon>
        <taxon>Saprospiraceae</taxon>
        <taxon>Aureispira</taxon>
        <taxon>environmental samples</taxon>
    </lineage>
</organism>
<dbReference type="AlphaFoldDB" id="A0A6S6SIB5"/>
<proteinExistence type="predicted"/>
<gene>
    <name evidence="1" type="ORF">HELGO_WM14022</name>
</gene>
<dbReference type="EMBL" id="CACVAQ010000159">
    <property type="protein sequence ID" value="CAA6809858.1"/>
    <property type="molecule type" value="Genomic_DNA"/>
</dbReference>